<reference evidence="1" key="2">
    <citation type="submission" date="2018-04" db="EMBL/GenBank/DDBJ databases">
        <title>OnivRS2 (Oryza nivara Reference Sequence Version 2).</title>
        <authorList>
            <person name="Zhang J."/>
            <person name="Kudrna D."/>
            <person name="Lee S."/>
            <person name="Talag J."/>
            <person name="Rajasekar S."/>
            <person name="Welchert J."/>
            <person name="Hsing Y.-I."/>
            <person name="Wing R.A."/>
        </authorList>
    </citation>
    <scope>NUCLEOTIDE SEQUENCE [LARGE SCALE GENOMIC DNA]</scope>
    <source>
        <strain evidence="1">SL10</strain>
    </source>
</reference>
<dbReference type="Proteomes" id="UP000006591">
    <property type="component" value="Chromosome 2"/>
</dbReference>
<dbReference type="Gramene" id="ONIVA02G07310.1">
    <property type="protein sequence ID" value="ONIVA02G07310.1"/>
    <property type="gene ID" value="ONIVA02G07310"/>
</dbReference>
<accession>A0A0E0G2M4</accession>
<evidence type="ECO:0000313" key="2">
    <source>
        <dbReference type="Proteomes" id="UP000006591"/>
    </source>
</evidence>
<dbReference type="AlphaFoldDB" id="A0A0E0G2M4"/>
<evidence type="ECO:0000313" key="1">
    <source>
        <dbReference type="EnsemblPlants" id="ONIVA02G07310.1"/>
    </source>
</evidence>
<dbReference type="EnsemblPlants" id="ONIVA02G07310.1">
    <property type="protein sequence ID" value="ONIVA02G07310.1"/>
    <property type="gene ID" value="ONIVA02G07310"/>
</dbReference>
<protein>
    <submittedName>
        <fullName evidence="1">Uncharacterized protein</fullName>
    </submittedName>
</protein>
<name>A0A0E0G2M4_ORYNI</name>
<organism evidence="1">
    <name type="scientific">Oryza nivara</name>
    <name type="common">Indian wild rice</name>
    <name type="synonym">Oryza sativa f. spontanea</name>
    <dbReference type="NCBI Taxonomy" id="4536"/>
    <lineage>
        <taxon>Eukaryota</taxon>
        <taxon>Viridiplantae</taxon>
        <taxon>Streptophyta</taxon>
        <taxon>Embryophyta</taxon>
        <taxon>Tracheophyta</taxon>
        <taxon>Spermatophyta</taxon>
        <taxon>Magnoliopsida</taxon>
        <taxon>Liliopsida</taxon>
        <taxon>Poales</taxon>
        <taxon>Poaceae</taxon>
        <taxon>BOP clade</taxon>
        <taxon>Oryzoideae</taxon>
        <taxon>Oryzeae</taxon>
        <taxon>Oryzinae</taxon>
        <taxon>Oryza</taxon>
    </lineage>
</organism>
<reference evidence="1" key="1">
    <citation type="submission" date="2015-04" db="UniProtKB">
        <authorList>
            <consortium name="EnsemblPlants"/>
        </authorList>
    </citation>
    <scope>IDENTIFICATION</scope>
    <source>
        <strain evidence="1">SL10</strain>
    </source>
</reference>
<sequence length="112" mass="12554">MRGDRGGEIGERPVVRAFENWLLARRVFDVMSRRDAVQTVQIVVLAGAGCGVCYGGVFPRVDDAHECTSRAFQLYAPNHITRCGFDEDCNGLSQEQLFHHSLFLHNDGVECR</sequence>
<dbReference type="HOGENOM" id="CLU_2149931_0_0_1"/>
<proteinExistence type="predicted"/>
<keyword evidence="2" id="KW-1185">Reference proteome</keyword>